<comment type="similarity">
    <text evidence="2">Belongs to the AzlC family.</text>
</comment>
<proteinExistence type="inferred from homology"/>
<evidence type="ECO:0000313" key="9">
    <source>
        <dbReference type="EMBL" id="GBO94508.1"/>
    </source>
</evidence>
<evidence type="ECO:0000256" key="6">
    <source>
        <dbReference type="ARBA" id="ARBA00022989"/>
    </source>
</evidence>
<comment type="caution">
    <text evidence="9">The sequence shown here is derived from an EMBL/GenBank/DDBJ whole genome shotgun (WGS) entry which is preliminary data.</text>
</comment>
<feature type="transmembrane region" description="Helical" evidence="8">
    <location>
        <begin position="141"/>
        <end position="158"/>
    </location>
</feature>
<gene>
    <name evidence="9" type="primary">azlC</name>
    <name evidence="9" type="ORF">MESMUL_18620</name>
</gene>
<dbReference type="Proteomes" id="UP000266091">
    <property type="component" value="Unassembled WGS sequence"/>
</dbReference>
<dbReference type="Pfam" id="PF03591">
    <property type="entry name" value="AzlC"/>
    <property type="match status" value="1"/>
</dbReference>
<dbReference type="GO" id="GO:0005886">
    <property type="term" value="C:plasma membrane"/>
    <property type="evidence" value="ECO:0007669"/>
    <property type="project" value="UniProtKB-SubCell"/>
</dbReference>
<keyword evidence="10" id="KW-1185">Reference proteome</keyword>
<evidence type="ECO:0000256" key="2">
    <source>
        <dbReference type="ARBA" id="ARBA00010735"/>
    </source>
</evidence>
<dbReference type="OrthoDB" id="3177005at2"/>
<feature type="transmembrane region" description="Helical" evidence="8">
    <location>
        <begin position="165"/>
        <end position="182"/>
    </location>
</feature>
<evidence type="ECO:0000256" key="4">
    <source>
        <dbReference type="ARBA" id="ARBA00022475"/>
    </source>
</evidence>
<sequence length="236" mass="26505">MTVNSILRAFAPAAKVTLPVGTGYLFLGAAYGIYMHVNGFSVWYPALMAWLIYGGSLEFVAASMLLSPFAPVTTFFVAFMIQARHLFYGLAMLDRFKGLGWKKLYLIFGMSDESFALEFATKAPEGVDSSWYMMWITFLDRMYWLGGAVLGATLGSFLTFDTKGLSFVMTAMFVVIFLEQFLKEKHHWTAWIGFGASLGCLALFGRDFFMISTMVVILLLLTVFRKPIEEKGGYEE</sequence>
<keyword evidence="3" id="KW-0813">Transport</keyword>
<evidence type="ECO:0000256" key="8">
    <source>
        <dbReference type="SAM" id="Phobius"/>
    </source>
</evidence>
<dbReference type="PANTHER" id="PTHR34979:SF1">
    <property type="entry name" value="INNER MEMBRANE PROTEIN YGAZ"/>
    <property type="match status" value="1"/>
</dbReference>
<keyword evidence="7 8" id="KW-0472">Membrane</keyword>
<feature type="transmembrane region" description="Helical" evidence="8">
    <location>
        <begin position="33"/>
        <end position="53"/>
    </location>
</feature>
<feature type="transmembrane region" description="Helical" evidence="8">
    <location>
        <begin position="188"/>
        <end position="221"/>
    </location>
</feature>
<evidence type="ECO:0000256" key="3">
    <source>
        <dbReference type="ARBA" id="ARBA00022448"/>
    </source>
</evidence>
<keyword evidence="4" id="KW-1003">Cell membrane</keyword>
<dbReference type="GO" id="GO:1903785">
    <property type="term" value="P:L-valine transmembrane transport"/>
    <property type="evidence" value="ECO:0007669"/>
    <property type="project" value="TreeGrafter"/>
</dbReference>
<keyword evidence="6 8" id="KW-1133">Transmembrane helix</keyword>
<organism evidence="9 10">
    <name type="scientific">Mesosutterella multiformis</name>
    <dbReference type="NCBI Taxonomy" id="2259133"/>
    <lineage>
        <taxon>Bacteria</taxon>
        <taxon>Pseudomonadati</taxon>
        <taxon>Pseudomonadota</taxon>
        <taxon>Betaproteobacteria</taxon>
        <taxon>Burkholderiales</taxon>
        <taxon>Sutterellaceae</taxon>
        <taxon>Mesosutterella</taxon>
    </lineage>
</organism>
<evidence type="ECO:0000256" key="5">
    <source>
        <dbReference type="ARBA" id="ARBA00022692"/>
    </source>
</evidence>
<dbReference type="AlphaFoldDB" id="A0A388SDY9"/>
<evidence type="ECO:0000313" key="10">
    <source>
        <dbReference type="Proteomes" id="UP000266091"/>
    </source>
</evidence>
<dbReference type="EMBL" id="BGZJ01000002">
    <property type="protein sequence ID" value="GBO94508.1"/>
    <property type="molecule type" value="Genomic_DNA"/>
</dbReference>
<comment type="subcellular location">
    <subcellularLocation>
        <location evidence="1">Cell membrane</location>
        <topology evidence="1">Multi-pass membrane protein</topology>
    </subcellularLocation>
</comment>
<dbReference type="InterPro" id="IPR011606">
    <property type="entry name" value="Brnchd-chn_aa_trnsp_permease"/>
</dbReference>
<accession>A0A388SDY9</accession>
<name>A0A388SDY9_9BURK</name>
<dbReference type="RefSeq" id="WP_116270762.1">
    <property type="nucleotide sequence ID" value="NZ_BGZJ01000002.1"/>
</dbReference>
<feature type="transmembrane region" description="Helical" evidence="8">
    <location>
        <begin position="6"/>
        <end position="26"/>
    </location>
</feature>
<keyword evidence="5 8" id="KW-0812">Transmembrane</keyword>
<evidence type="ECO:0000256" key="1">
    <source>
        <dbReference type="ARBA" id="ARBA00004651"/>
    </source>
</evidence>
<feature type="transmembrane region" description="Helical" evidence="8">
    <location>
        <begin position="59"/>
        <end position="83"/>
    </location>
</feature>
<reference evidence="9 10" key="1">
    <citation type="journal article" date="2018" name="Int. J. Syst. Evol. Microbiol.">
        <title>Mesosutterella multiformis gen. nov., sp. nov., a member of the family Sutterellaceae and Sutterella megalosphaeroides sp. nov., isolated from human faeces.</title>
        <authorList>
            <person name="Sakamoto M."/>
            <person name="Ikeyama N."/>
            <person name="Kunihiro T."/>
            <person name="Iino T."/>
            <person name="Yuki M."/>
            <person name="Ohkuma M."/>
        </authorList>
    </citation>
    <scope>NUCLEOTIDE SEQUENCE [LARGE SCALE GENOMIC DNA]</scope>
    <source>
        <strain evidence="9 10">4NBBH2</strain>
    </source>
</reference>
<evidence type="ECO:0000256" key="7">
    <source>
        <dbReference type="ARBA" id="ARBA00023136"/>
    </source>
</evidence>
<dbReference type="PANTHER" id="PTHR34979">
    <property type="entry name" value="INNER MEMBRANE PROTEIN YGAZ"/>
    <property type="match status" value="1"/>
</dbReference>
<protein>
    <submittedName>
        <fullName evidence="9">Branched-chain amino acid transport protein AzlC</fullName>
    </submittedName>
</protein>